<dbReference type="CDD" id="cd00085">
    <property type="entry name" value="HNHc"/>
    <property type="match status" value="1"/>
</dbReference>
<dbReference type="SMART" id="SM00507">
    <property type="entry name" value="HNHc"/>
    <property type="match status" value="1"/>
</dbReference>
<dbReference type="Gene3D" id="1.10.30.50">
    <property type="match status" value="1"/>
</dbReference>
<feature type="domain" description="HNH nuclease" evidence="1">
    <location>
        <begin position="167"/>
        <end position="217"/>
    </location>
</feature>
<dbReference type="Proteomes" id="UP000577707">
    <property type="component" value="Unassembled WGS sequence"/>
</dbReference>
<organism evidence="2 3">
    <name type="scientific">Nocardioides albus</name>
    <dbReference type="NCBI Taxonomy" id="1841"/>
    <lineage>
        <taxon>Bacteria</taxon>
        <taxon>Bacillati</taxon>
        <taxon>Actinomycetota</taxon>
        <taxon>Actinomycetes</taxon>
        <taxon>Propionibacteriales</taxon>
        <taxon>Nocardioidaceae</taxon>
        <taxon>Nocardioides</taxon>
    </lineage>
</organism>
<name>A0A7W5A9G3_9ACTN</name>
<dbReference type="EMBL" id="JACHXG010000017">
    <property type="protein sequence ID" value="MBB3092143.1"/>
    <property type="molecule type" value="Genomic_DNA"/>
</dbReference>
<evidence type="ECO:0000313" key="3">
    <source>
        <dbReference type="Proteomes" id="UP000577707"/>
    </source>
</evidence>
<dbReference type="InterPro" id="IPR002711">
    <property type="entry name" value="HNH"/>
</dbReference>
<reference evidence="2 3" key="1">
    <citation type="submission" date="2020-08" db="EMBL/GenBank/DDBJ databases">
        <title>Genomic Encyclopedia of Type Strains, Phase III (KMG-III): the genomes of soil and plant-associated and newly described type strains.</title>
        <authorList>
            <person name="Whitman W."/>
        </authorList>
    </citation>
    <scope>NUCLEOTIDE SEQUENCE [LARGE SCALE GENOMIC DNA]</scope>
    <source>
        <strain evidence="2 3">CECT 3302</strain>
    </source>
</reference>
<dbReference type="AlphaFoldDB" id="A0A7W5A9G3"/>
<dbReference type="PANTHER" id="PTHR33877">
    <property type="entry name" value="SLL1193 PROTEIN"/>
    <property type="match status" value="1"/>
</dbReference>
<protein>
    <recommendedName>
        <fullName evidence="1">HNH nuclease domain-containing protein</fullName>
    </recommendedName>
</protein>
<evidence type="ECO:0000313" key="2">
    <source>
        <dbReference type="EMBL" id="MBB3092143.1"/>
    </source>
</evidence>
<comment type="caution">
    <text evidence="2">The sequence shown here is derived from an EMBL/GenBank/DDBJ whole genome shotgun (WGS) entry which is preliminary data.</text>
</comment>
<dbReference type="InterPro" id="IPR003615">
    <property type="entry name" value="HNH_nuc"/>
</dbReference>
<sequence>MALIKQAPGFAFNDDPDWVARRISIELKYEEPRLKSVTANHSHLDAATQERRVTSQTQLVENWRNAVAVVEFVIDREDKDYPLTRELLELSESTPSVLTRDTARRTYWLFQRRAYVSSDDRLTPEDVKALVNEAENRRRLRLEKAHALQAMREQVDQRGKRQPIPQDVKVAVWQRDGGRCVECGSQENLEFDHIIPLAMGGSNTMRNLQLLCADCNQRKGATLG</sequence>
<dbReference type="InterPro" id="IPR052892">
    <property type="entry name" value="NA-targeting_endonuclease"/>
</dbReference>
<accession>A0A7W5A9G3</accession>
<keyword evidence="3" id="KW-1185">Reference proteome</keyword>
<dbReference type="PANTHER" id="PTHR33877:SF1">
    <property type="entry name" value="TYPE IV METHYL-DIRECTED RESTRICTION ENZYME ECOKMCRA"/>
    <property type="match status" value="1"/>
</dbReference>
<proteinExistence type="predicted"/>
<evidence type="ECO:0000259" key="1">
    <source>
        <dbReference type="SMART" id="SM00507"/>
    </source>
</evidence>
<dbReference type="Pfam" id="PF01844">
    <property type="entry name" value="HNH"/>
    <property type="match status" value="1"/>
</dbReference>
<dbReference type="RefSeq" id="WP_221209282.1">
    <property type="nucleotide sequence ID" value="NZ_BMQT01000017.1"/>
</dbReference>
<gene>
    <name evidence="2" type="ORF">FHS12_005120</name>
</gene>